<proteinExistence type="predicted"/>
<dbReference type="Gramene" id="Solyc08g007714.1.1">
    <property type="protein sequence ID" value="Solyc08g007714.1.1"/>
    <property type="gene ID" value="Solyc08g007714.1"/>
</dbReference>
<sequence>MPNFFVDVHQDLVYAYSLSSRLVRPIWKVKRAPKRAHPSFDDFLIRIPTSKMPNFFVDVSQDLFYAYSFPSRIVRPIWKVKRAPKRAYPSFRRFSCAIAHHFLSDSDFDVKNAKFFRGRPSRPFLCIQLAITACLTHLEAHHFLGDPDSDVKNDKFFRGHPSRPFLCIRLAITACLTHLEGHLFLGDPDFDVKNAKFFCGHPSRPCLCIRLAITACTTHLEDLVYAYGCQSRLVRLIWKVKQAPKRAYPSFRRFSCAIAHHLLGDPDSDVKNAKVKRASKRAYPSFDDFRLL</sequence>
<keyword evidence="2" id="KW-1185">Reference proteome</keyword>
<dbReference type="Proteomes" id="UP000004994">
    <property type="component" value="Chromosome 8"/>
</dbReference>
<dbReference type="EnsemblPlants" id="Solyc08g007714.1.1">
    <property type="protein sequence ID" value="Solyc08g007714.1.1"/>
    <property type="gene ID" value="Solyc08g007714.1"/>
</dbReference>
<reference evidence="1" key="1">
    <citation type="journal article" date="2012" name="Nature">
        <title>The tomato genome sequence provides insights into fleshy fruit evolution.</title>
        <authorList>
            <consortium name="Tomato Genome Consortium"/>
        </authorList>
    </citation>
    <scope>NUCLEOTIDE SEQUENCE [LARGE SCALE GENOMIC DNA]</scope>
    <source>
        <strain evidence="1">cv. Heinz 1706</strain>
    </source>
</reference>
<organism evidence="1">
    <name type="scientific">Solanum lycopersicum</name>
    <name type="common">Tomato</name>
    <name type="synonym">Lycopersicon esculentum</name>
    <dbReference type="NCBI Taxonomy" id="4081"/>
    <lineage>
        <taxon>Eukaryota</taxon>
        <taxon>Viridiplantae</taxon>
        <taxon>Streptophyta</taxon>
        <taxon>Embryophyta</taxon>
        <taxon>Tracheophyta</taxon>
        <taxon>Spermatophyta</taxon>
        <taxon>Magnoliopsida</taxon>
        <taxon>eudicotyledons</taxon>
        <taxon>Gunneridae</taxon>
        <taxon>Pentapetalae</taxon>
        <taxon>asterids</taxon>
        <taxon>lamiids</taxon>
        <taxon>Solanales</taxon>
        <taxon>Solanaceae</taxon>
        <taxon>Solanoideae</taxon>
        <taxon>Solaneae</taxon>
        <taxon>Solanum</taxon>
        <taxon>Solanum subgen. Lycopersicon</taxon>
    </lineage>
</organism>
<protein>
    <submittedName>
        <fullName evidence="1">Uncharacterized protein</fullName>
    </submittedName>
</protein>
<reference evidence="1" key="2">
    <citation type="submission" date="2019-01" db="UniProtKB">
        <authorList>
            <consortium name="EnsemblPlants"/>
        </authorList>
    </citation>
    <scope>IDENTIFICATION</scope>
    <source>
        <strain evidence="1">cv. Heinz 1706</strain>
    </source>
</reference>
<dbReference type="InParanoid" id="A0A3Q7HKN8"/>
<name>A0A3Q7HKN8_SOLLC</name>
<accession>A0A3Q7HKN8</accession>
<evidence type="ECO:0000313" key="1">
    <source>
        <dbReference type="EnsemblPlants" id="Solyc08g007714.1.1"/>
    </source>
</evidence>
<dbReference type="AlphaFoldDB" id="A0A3Q7HKN8"/>
<evidence type="ECO:0000313" key="2">
    <source>
        <dbReference type="Proteomes" id="UP000004994"/>
    </source>
</evidence>